<dbReference type="InterPro" id="IPR055247">
    <property type="entry name" value="InsJ-like_HTH"/>
</dbReference>
<dbReference type="Proteomes" id="UP000501451">
    <property type="component" value="Chromosome"/>
</dbReference>
<dbReference type="InterPro" id="IPR010921">
    <property type="entry name" value="Trp_repressor/repl_initiator"/>
</dbReference>
<dbReference type="SUPFAM" id="SSF48295">
    <property type="entry name" value="TrpR-like"/>
    <property type="match status" value="2"/>
</dbReference>
<dbReference type="GO" id="GO:0043565">
    <property type="term" value="F:sequence-specific DNA binding"/>
    <property type="evidence" value="ECO:0007669"/>
    <property type="project" value="InterPro"/>
</dbReference>
<dbReference type="Gene3D" id="1.10.10.10">
    <property type="entry name" value="Winged helix-like DNA-binding domain superfamily/Winged helix DNA-binding domain"/>
    <property type="match status" value="2"/>
</dbReference>
<dbReference type="EMBL" id="CP049740">
    <property type="protein sequence ID" value="QII82307.1"/>
    <property type="molecule type" value="Genomic_DNA"/>
</dbReference>
<proteinExistence type="inferred from homology"/>
<dbReference type="Pfam" id="PF01527">
    <property type="entry name" value="HTH_Tnp_1"/>
    <property type="match status" value="1"/>
</dbReference>
<dbReference type="InterPro" id="IPR036388">
    <property type="entry name" value="WH-like_DNA-bd_sf"/>
</dbReference>
<feature type="coiled-coil region" evidence="2">
    <location>
        <begin position="194"/>
        <end position="238"/>
    </location>
</feature>
<name>A0A6G7KAP0_9LACT</name>
<sequence>MRSNSRHATEEIERYILMYLKEGFSFKELKEDYGLLVNWTSFRDKVLRYQEHGINGIQVKSKSNKYSKEFKDLVVKEYLEDRLPIGQLAVKYNIPKVNTIRSWINKYTKGEEIMSYSPKSEVYTMIGKKSTHEEKIKIVQDCLANNLSYKETAEKYQVSYNNVYSWVKKYKKHGPDGLVDGRGRGKPNSVQTEEDRIRAENAALRARNEYLETENTALKKLEEVERELILRKRGMKQNTKQLRNYKKKDSN</sequence>
<comment type="similarity">
    <text evidence="1">Belongs to the IS150/IS1296 orfA family.</text>
</comment>
<dbReference type="InterPro" id="IPR002514">
    <property type="entry name" value="Transposase_8"/>
</dbReference>
<keyword evidence="2" id="KW-0175">Coiled coil</keyword>
<accession>A0A6G7KAP0</accession>
<gene>
    <name evidence="4" type="ORF">G7057_07595</name>
</gene>
<dbReference type="GO" id="GO:0006313">
    <property type="term" value="P:DNA transposition"/>
    <property type="evidence" value="ECO:0007669"/>
    <property type="project" value="InterPro"/>
</dbReference>
<feature type="domain" description="Insertion element IS150 protein InsJ-like helix-turn-helix" evidence="3">
    <location>
        <begin position="134"/>
        <end position="186"/>
    </location>
</feature>
<evidence type="ECO:0000313" key="4">
    <source>
        <dbReference type="EMBL" id="QII82307.1"/>
    </source>
</evidence>
<evidence type="ECO:0000313" key="5">
    <source>
        <dbReference type="Proteomes" id="UP000501451"/>
    </source>
</evidence>
<dbReference type="InterPro" id="IPR052057">
    <property type="entry name" value="IS150/IS1296_orfA-like"/>
</dbReference>
<evidence type="ECO:0000256" key="1">
    <source>
        <dbReference type="ARBA" id="ARBA00038232"/>
    </source>
</evidence>
<organism evidence="4 5">
    <name type="scientific">Jeotgalibaca arthritidis</name>
    <dbReference type="NCBI Taxonomy" id="1868794"/>
    <lineage>
        <taxon>Bacteria</taxon>
        <taxon>Bacillati</taxon>
        <taxon>Bacillota</taxon>
        <taxon>Bacilli</taxon>
        <taxon>Lactobacillales</taxon>
        <taxon>Carnobacteriaceae</taxon>
        <taxon>Jeotgalibaca</taxon>
    </lineage>
</organism>
<dbReference type="Pfam" id="PF13518">
    <property type="entry name" value="HTH_28"/>
    <property type="match status" value="1"/>
</dbReference>
<evidence type="ECO:0000256" key="2">
    <source>
        <dbReference type="SAM" id="Coils"/>
    </source>
</evidence>
<keyword evidence="5" id="KW-1185">Reference proteome</keyword>
<evidence type="ECO:0000259" key="3">
    <source>
        <dbReference type="Pfam" id="PF13518"/>
    </source>
</evidence>
<dbReference type="PANTHER" id="PTHR33795:SF1">
    <property type="entry name" value="INSERTION ELEMENT IS150 PROTEIN INSJ"/>
    <property type="match status" value="1"/>
</dbReference>
<protein>
    <submittedName>
        <fullName evidence="4">Transposase</fullName>
    </submittedName>
</protein>
<dbReference type="GO" id="GO:0004803">
    <property type="term" value="F:transposase activity"/>
    <property type="evidence" value="ECO:0007669"/>
    <property type="project" value="InterPro"/>
</dbReference>
<dbReference type="KEGG" id="jar:G7057_07595"/>
<dbReference type="PANTHER" id="PTHR33795">
    <property type="entry name" value="INSERTION ELEMENT IS150 PROTEIN INSJ"/>
    <property type="match status" value="1"/>
</dbReference>
<dbReference type="AlphaFoldDB" id="A0A6G7KAP0"/>
<reference evidence="4 5" key="1">
    <citation type="journal article" date="2017" name="Int. J. Syst. Evol. Microbiol.">
        <title>Jeotgalibaca porci sp. nov. and Jeotgalibaca arthritidis sp. nov., isolated from pigs, and emended description of the genus Jeotgalibaca.</title>
        <authorList>
            <person name="Zamora L."/>
            <person name="Perez-Sancho M."/>
            <person name="Dominguez L."/>
            <person name="Fernandez-Garayzabal J.F."/>
            <person name="Vela A.I."/>
        </authorList>
    </citation>
    <scope>NUCLEOTIDE SEQUENCE [LARGE SCALE GENOMIC DNA]</scope>
    <source>
        <strain evidence="4 5">CECT 9157</strain>
    </source>
</reference>
<dbReference type="RefSeq" id="WP_166162498.1">
    <property type="nucleotide sequence ID" value="NZ_CP049740.1"/>
</dbReference>